<dbReference type="AlphaFoldDB" id="A0A0F9EUN4"/>
<organism evidence="1">
    <name type="scientific">marine sediment metagenome</name>
    <dbReference type="NCBI Taxonomy" id="412755"/>
    <lineage>
        <taxon>unclassified sequences</taxon>
        <taxon>metagenomes</taxon>
        <taxon>ecological metagenomes</taxon>
    </lineage>
</organism>
<comment type="caution">
    <text evidence="1">The sequence shown here is derived from an EMBL/GenBank/DDBJ whole genome shotgun (WGS) entry which is preliminary data.</text>
</comment>
<reference evidence="1" key="1">
    <citation type="journal article" date="2015" name="Nature">
        <title>Complex archaea that bridge the gap between prokaryotes and eukaryotes.</title>
        <authorList>
            <person name="Spang A."/>
            <person name="Saw J.H."/>
            <person name="Jorgensen S.L."/>
            <person name="Zaremba-Niedzwiedzka K."/>
            <person name="Martijn J."/>
            <person name="Lind A.E."/>
            <person name="van Eijk R."/>
            <person name="Schleper C."/>
            <person name="Guy L."/>
            <person name="Ettema T.J."/>
        </authorList>
    </citation>
    <scope>NUCLEOTIDE SEQUENCE</scope>
</reference>
<evidence type="ECO:0000313" key="1">
    <source>
        <dbReference type="EMBL" id="KKL77783.1"/>
    </source>
</evidence>
<sequence length="99" mass="10546">MPDPRIHQIISVDDTFVTVLALSTLVRLATPNRGELDLVNDSDEVIYLARGNAAVLNSGQRLNPNGGSYHMGTENLYLGAIYAICTGGDANLTISEGLT</sequence>
<gene>
    <name evidence="1" type="ORF">LCGC14_2031430</name>
</gene>
<dbReference type="EMBL" id="LAZR01023649">
    <property type="protein sequence ID" value="KKL77783.1"/>
    <property type="molecule type" value="Genomic_DNA"/>
</dbReference>
<accession>A0A0F9EUN4</accession>
<proteinExistence type="predicted"/>
<name>A0A0F9EUN4_9ZZZZ</name>
<protein>
    <submittedName>
        <fullName evidence="1">Uncharacterized protein</fullName>
    </submittedName>
</protein>